<dbReference type="Pfam" id="PF02190">
    <property type="entry name" value="LON_substr_bdg"/>
    <property type="match status" value="1"/>
</dbReference>
<name>A0A0F7YC34_PHYBL</name>
<proteinExistence type="predicted"/>
<dbReference type="SUPFAM" id="SSF88697">
    <property type="entry name" value="PUA domain-like"/>
    <property type="match status" value="1"/>
</dbReference>
<keyword evidence="1" id="KW-0479">Metal-binding</keyword>
<dbReference type="EMBL" id="LN847354">
    <property type="protein sequence ID" value="CRI62799.1"/>
    <property type="molecule type" value="Genomic_DNA"/>
</dbReference>
<dbReference type="Gene3D" id="2.30.130.40">
    <property type="entry name" value="LON domain-like"/>
    <property type="match status" value="1"/>
</dbReference>
<keyword evidence="2 4" id="KW-0863">Zinc-finger</keyword>
<dbReference type="Pfam" id="PF13445">
    <property type="entry name" value="zf-RING_UBOX"/>
    <property type="match status" value="2"/>
</dbReference>
<sequence length="471" mass="52538">MNTTFQLTSLLTCAVCKEYLTDPISLSCGYTVCRTCLPPSTLLRKPTFVCPVSQCTSKAHLFGPQLFTDACVHGLSQLTRNTIDCYSRPPTPTSMDDGKNSLAIQNIQQGDHVIQSSTAMLQCHCCSQTMVNPITTHCGHTFCRLCVLQMKVTTDKCLNCKRPLPKFASLEAQAPNYLLESVKRGLQSAGAIRSLFANDSPFLSVTQWHETDIPLFTNGSLVLPNQPCRFPIFTAPLLRQMRHAIVSSSRYNGLCMAVVHQGLPSMAQFGTIVKIISVEHRHDAIIIDAIGLDRFKIEKYHQIEEDCMVASIEVLVDDEIVPRVDDHLHCSKRITNNANDDYAQALIDFGFMPPTYDTASTLHQRILDMVQSSPTPSLNISTEGLLGPVWFENMQQIYGPLPSPKEASRLCWWVASVLPGSNTERYAFLSTDRLSDRLETAILWINQLESQWTRCRSSAVHAISQAILQQQ</sequence>
<feature type="domain" description="RING-type" evidence="5">
    <location>
        <begin position="13"/>
        <end position="54"/>
    </location>
</feature>
<reference evidence="8 9" key="3">
    <citation type="submission" date="2024-04" db="EMBL/GenBank/DDBJ databases">
        <title>Symmetric and asymmetric DNA N6-adenine methylation regulates different biological responses in Mucorales.</title>
        <authorList>
            <consortium name="Lawrence Berkeley National Laboratory"/>
            <person name="Lax C."/>
            <person name="Mondo S.J."/>
            <person name="Osorio-Concepcion M."/>
            <person name="Muszewska A."/>
            <person name="Corrochano-Luque M."/>
            <person name="Gutierrez G."/>
            <person name="Riley R."/>
            <person name="Lipzen A."/>
            <person name="Guo J."/>
            <person name="Hundley H."/>
            <person name="Amirebrahimi M."/>
            <person name="Ng V."/>
            <person name="Lorenzo-Gutierrez D."/>
            <person name="Binder U."/>
            <person name="Yang J."/>
            <person name="Song Y."/>
            <person name="Canovas D."/>
            <person name="Navarro E."/>
            <person name="Freitag M."/>
            <person name="Gabaldon T."/>
            <person name="Grigoriev I.V."/>
            <person name="Corrochano L.M."/>
            <person name="Nicolas F.E."/>
            <person name="Garre V."/>
        </authorList>
    </citation>
    <scope>NUCLEOTIDE SEQUENCE [LARGE SCALE GENOMIC DNA]</scope>
    <source>
        <strain evidence="8 9">L51</strain>
    </source>
</reference>
<dbReference type="PROSITE" id="PS51787">
    <property type="entry name" value="LON_N"/>
    <property type="match status" value="1"/>
</dbReference>
<keyword evidence="3" id="KW-0862">Zinc</keyword>
<dbReference type="Proteomes" id="UP001448207">
    <property type="component" value="Unassembled WGS sequence"/>
</dbReference>
<dbReference type="GO" id="GO:0008270">
    <property type="term" value="F:zinc ion binding"/>
    <property type="evidence" value="ECO:0007669"/>
    <property type="project" value="UniProtKB-KW"/>
</dbReference>
<dbReference type="InterPro" id="IPR015947">
    <property type="entry name" value="PUA-like_sf"/>
</dbReference>
<dbReference type="AlphaFoldDB" id="A0A0F7YC34"/>
<dbReference type="VEuPathDB" id="FungiDB:PHYBLDRAFT_76978"/>
<evidence type="ECO:0000256" key="2">
    <source>
        <dbReference type="ARBA" id="ARBA00022771"/>
    </source>
</evidence>
<keyword evidence="9" id="KW-1185">Reference proteome</keyword>
<dbReference type="SUPFAM" id="SSF57850">
    <property type="entry name" value="RING/U-box"/>
    <property type="match status" value="2"/>
</dbReference>
<dbReference type="Gene3D" id="3.30.40.10">
    <property type="entry name" value="Zinc/RING finger domain, C3HC4 (zinc finger)"/>
    <property type="match status" value="2"/>
</dbReference>
<accession>A0A0F7YC34</accession>
<reference evidence="7" key="1">
    <citation type="submission" date="2015-04" db="EMBL/GenBank/DDBJ databases">
        <authorList>
            <person name="Tagua V."/>
        </authorList>
    </citation>
    <scope>NUCLEOTIDE SEQUENCE</scope>
    <source>
        <strain evidence="7">NRRL 1555</strain>
    </source>
</reference>
<dbReference type="GO" id="GO:0061630">
    <property type="term" value="F:ubiquitin protein ligase activity"/>
    <property type="evidence" value="ECO:0007669"/>
    <property type="project" value="TreeGrafter"/>
</dbReference>
<feature type="domain" description="RING-type" evidence="5">
    <location>
        <begin position="123"/>
        <end position="161"/>
    </location>
</feature>
<evidence type="ECO:0000259" key="5">
    <source>
        <dbReference type="PROSITE" id="PS50089"/>
    </source>
</evidence>
<gene>
    <name evidence="7" type="primary">crgC</name>
    <name evidence="8" type="ORF">J3Q64DRAFT_1774395</name>
</gene>
<dbReference type="EMBL" id="JBCLYO010000034">
    <property type="protein sequence ID" value="KAL0075836.1"/>
    <property type="molecule type" value="Genomic_DNA"/>
</dbReference>
<evidence type="ECO:0000313" key="9">
    <source>
        <dbReference type="Proteomes" id="UP001448207"/>
    </source>
</evidence>
<evidence type="ECO:0000313" key="8">
    <source>
        <dbReference type="EMBL" id="KAL0075836.1"/>
    </source>
</evidence>
<dbReference type="InterPro" id="IPR017907">
    <property type="entry name" value="Znf_RING_CS"/>
</dbReference>
<dbReference type="PANTHER" id="PTHR23327">
    <property type="entry name" value="RING FINGER PROTEIN 127"/>
    <property type="match status" value="1"/>
</dbReference>
<dbReference type="PROSITE" id="PS00518">
    <property type="entry name" value="ZF_RING_1"/>
    <property type="match status" value="1"/>
</dbReference>
<dbReference type="InterPro" id="IPR046336">
    <property type="entry name" value="Lon_prtase_N_sf"/>
</dbReference>
<reference evidence="7" key="2">
    <citation type="submission" date="2015-05" db="EMBL/GenBank/DDBJ databases">
        <title>Regulation by blue light of crg genes in Phycomyces blakesleeanus.</title>
        <authorList>
            <person name="Tagua V.G."/>
            <person name="Garre V."/>
            <person name="Corrochano L.M."/>
        </authorList>
    </citation>
    <scope>NUCLEOTIDE SEQUENCE</scope>
    <source>
        <strain evidence="7">NRRL 1555</strain>
    </source>
</reference>
<dbReference type="SMART" id="SM00184">
    <property type="entry name" value="RING"/>
    <property type="match status" value="2"/>
</dbReference>
<dbReference type="SMART" id="SM00464">
    <property type="entry name" value="LON"/>
    <property type="match status" value="1"/>
</dbReference>
<dbReference type="PANTHER" id="PTHR23327:SF42">
    <property type="entry name" value="LON PEPTIDASE N-TERMINAL DOMAIN AND RING FINGER PROTEIN C14F5.10C"/>
    <property type="match status" value="1"/>
</dbReference>
<evidence type="ECO:0000259" key="6">
    <source>
        <dbReference type="PROSITE" id="PS51787"/>
    </source>
</evidence>
<dbReference type="InterPro" id="IPR013083">
    <property type="entry name" value="Znf_RING/FYVE/PHD"/>
</dbReference>
<evidence type="ECO:0000256" key="3">
    <source>
        <dbReference type="ARBA" id="ARBA00022833"/>
    </source>
</evidence>
<dbReference type="InterPro" id="IPR003111">
    <property type="entry name" value="Lon_prtase_N"/>
</dbReference>
<dbReference type="PROSITE" id="PS50089">
    <property type="entry name" value="ZF_RING_2"/>
    <property type="match status" value="2"/>
</dbReference>
<dbReference type="InterPro" id="IPR001841">
    <property type="entry name" value="Znf_RING"/>
</dbReference>
<organism evidence="7">
    <name type="scientific">Phycomyces blakesleeanus</name>
    <dbReference type="NCBI Taxonomy" id="4837"/>
    <lineage>
        <taxon>Eukaryota</taxon>
        <taxon>Fungi</taxon>
        <taxon>Fungi incertae sedis</taxon>
        <taxon>Mucoromycota</taxon>
        <taxon>Mucoromycotina</taxon>
        <taxon>Mucoromycetes</taxon>
        <taxon>Mucorales</taxon>
        <taxon>Phycomycetaceae</taxon>
        <taxon>Phycomyces</taxon>
    </lineage>
</organism>
<evidence type="ECO:0000256" key="4">
    <source>
        <dbReference type="PROSITE-ProRule" id="PRU00175"/>
    </source>
</evidence>
<protein>
    <submittedName>
        <fullName evidence="7">LON peptidase N-terminal domain and Ring Finger similar to CrgA</fullName>
    </submittedName>
</protein>
<evidence type="ECO:0000313" key="7">
    <source>
        <dbReference type="EMBL" id="CRI62799.1"/>
    </source>
</evidence>
<feature type="domain" description="Lon N-terminal" evidence="6">
    <location>
        <begin position="200"/>
        <end position="449"/>
    </location>
</feature>
<dbReference type="InterPro" id="IPR027370">
    <property type="entry name" value="Znf-RING_euk"/>
</dbReference>
<evidence type="ECO:0000256" key="1">
    <source>
        <dbReference type="ARBA" id="ARBA00022723"/>
    </source>
</evidence>